<dbReference type="PANTHER" id="PTHR37299">
    <property type="entry name" value="TRANSCRIPTIONAL REGULATOR-RELATED"/>
    <property type="match status" value="1"/>
</dbReference>
<organism evidence="4 5">
    <name type="scientific">Desulfobotulus pelophilus</name>
    <dbReference type="NCBI Taxonomy" id="2823377"/>
    <lineage>
        <taxon>Bacteria</taxon>
        <taxon>Pseudomonadati</taxon>
        <taxon>Thermodesulfobacteriota</taxon>
        <taxon>Desulfobacteria</taxon>
        <taxon>Desulfobacterales</taxon>
        <taxon>Desulfobacteraceae</taxon>
        <taxon>Desulfobotulus</taxon>
    </lineage>
</organism>
<proteinExistence type="predicted"/>
<dbReference type="GO" id="GO:0003677">
    <property type="term" value="F:DNA binding"/>
    <property type="evidence" value="ECO:0007669"/>
    <property type="project" value="UniProtKB-KW"/>
</dbReference>
<evidence type="ECO:0000259" key="2">
    <source>
        <dbReference type="PROSITE" id="PS50110"/>
    </source>
</evidence>
<gene>
    <name evidence="4" type="ORF">OOT00_05560</name>
</gene>
<dbReference type="InterPro" id="IPR007492">
    <property type="entry name" value="LytTR_DNA-bd_dom"/>
</dbReference>
<keyword evidence="1" id="KW-0597">Phosphoprotein</keyword>
<keyword evidence="4" id="KW-0238">DNA-binding</keyword>
<dbReference type="Gene3D" id="3.40.50.2300">
    <property type="match status" value="1"/>
</dbReference>
<dbReference type="InterPro" id="IPR001789">
    <property type="entry name" value="Sig_transdc_resp-reg_receiver"/>
</dbReference>
<evidence type="ECO:0000256" key="1">
    <source>
        <dbReference type="PROSITE-ProRule" id="PRU00169"/>
    </source>
</evidence>
<dbReference type="Gene3D" id="2.40.50.1020">
    <property type="entry name" value="LytTr DNA-binding domain"/>
    <property type="match status" value="1"/>
</dbReference>
<accession>A0ABT3N7M6</accession>
<comment type="caution">
    <text evidence="4">The sequence shown here is derived from an EMBL/GenBank/DDBJ whole genome shotgun (WGS) entry which is preliminary data.</text>
</comment>
<dbReference type="Pfam" id="PF04397">
    <property type="entry name" value="LytTR"/>
    <property type="match status" value="1"/>
</dbReference>
<dbReference type="SUPFAM" id="SSF52172">
    <property type="entry name" value="CheY-like"/>
    <property type="match status" value="1"/>
</dbReference>
<evidence type="ECO:0000313" key="5">
    <source>
        <dbReference type="Proteomes" id="UP001209681"/>
    </source>
</evidence>
<dbReference type="PROSITE" id="PS50930">
    <property type="entry name" value="HTH_LYTTR"/>
    <property type="match status" value="1"/>
</dbReference>
<dbReference type="EMBL" id="JAPFPW010000004">
    <property type="protein sequence ID" value="MCW7753453.1"/>
    <property type="molecule type" value="Genomic_DNA"/>
</dbReference>
<dbReference type="Pfam" id="PF00072">
    <property type="entry name" value="Response_reg"/>
    <property type="match status" value="1"/>
</dbReference>
<dbReference type="InterPro" id="IPR046947">
    <property type="entry name" value="LytR-like"/>
</dbReference>
<dbReference type="PANTHER" id="PTHR37299:SF1">
    <property type="entry name" value="STAGE 0 SPORULATION PROTEIN A HOMOLOG"/>
    <property type="match status" value="1"/>
</dbReference>
<feature type="domain" description="Response regulatory" evidence="2">
    <location>
        <begin position="15"/>
        <end position="129"/>
    </location>
</feature>
<dbReference type="CDD" id="cd17532">
    <property type="entry name" value="REC_LytTR_AlgR-like"/>
    <property type="match status" value="1"/>
</dbReference>
<reference evidence="4 5" key="1">
    <citation type="submission" date="2022-11" db="EMBL/GenBank/DDBJ databases">
        <title>Desulfobotulus tamanensis H1 sp. nov. - anaerobic, alkaliphilic, sulphate reducing bacterium isolated from terrestrial mud volcano.</title>
        <authorList>
            <person name="Frolova A."/>
            <person name="Merkel A.Y."/>
            <person name="Slobodkin A.I."/>
        </authorList>
    </citation>
    <scope>NUCLEOTIDE SEQUENCE [LARGE SCALE GENOMIC DNA]</scope>
    <source>
        <strain evidence="4 5">H1</strain>
    </source>
</reference>
<evidence type="ECO:0000259" key="3">
    <source>
        <dbReference type="PROSITE" id="PS50930"/>
    </source>
</evidence>
<dbReference type="RefSeq" id="WP_265424321.1">
    <property type="nucleotide sequence ID" value="NZ_JAPFPW010000004.1"/>
</dbReference>
<feature type="modified residue" description="4-aspartylphosphate" evidence="1">
    <location>
        <position position="66"/>
    </location>
</feature>
<dbReference type="Proteomes" id="UP001209681">
    <property type="component" value="Unassembled WGS sequence"/>
</dbReference>
<protein>
    <submittedName>
        <fullName evidence="4">LytTR family DNA-binding domain-containing protein</fullName>
    </submittedName>
</protein>
<dbReference type="InterPro" id="IPR011006">
    <property type="entry name" value="CheY-like_superfamily"/>
</dbReference>
<feature type="domain" description="HTH LytTR-type" evidence="3">
    <location>
        <begin position="165"/>
        <end position="273"/>
    </location>
</feature>
<dbReference type="SMART" id="SM00850">
    <property type="entry name" value="LytTR"/>
    <property type="match status" value="1"/>
</dbReference>
<keyword evidence="5" id="KW-1185">Reference proteome</keyword>
<sequence>MPLPPPPYESATVIRTLLVDDEPPALDELAYLLSAIENVEIVGTASSGGKAVAMIREMEPDLVFLDIQMPGKSGFEVLADIVQMACPPFVVFSTAYDQYAIRAFEENAVDYLLKPVSLDRLRKTVERICRLLGGSRGEQAKNREDAFHLRTLLAVAGIGPEIARFSVECDGRNVLLNPRDVLFFQSTDKRVHAHTEGGDFACPSDLSLEKIEERLQSFFFFRANRSQLVNLAFVRSYAPWFNGKYVATLSDSKGTDITISKARVRAFRAAIEL</sequence>
<dbReference type="SMART" id="SM00448">
    <property type="entry name" value="REC"/>
    <property type="match status" value="1"/>
</dbReference>
<name>A0ABT3N7M6_9BACT</name>
<evidence type="ECO:0000313" key="4">
    <source>
        <dbReference type="EMBL" id="MCW7753453.1"/>
    </source>
</evidence>
<dbReference type="PROSITE" id="PS50110">
    <property type="entry name" value="RESPONSE_REGULATORY"/>
    <property type="match status" value="1"/>
</dbReference>